<dbReference type="AlphaFoldDB" id="A0A3P3VNR1"/>
<evidence type="ECO:0000256" key="1">
    <source>
        <dbReference type="SAM" id="MobiDB-lite"/>
    </source>
</evidence>
<proteinExistence type="predicted"/>
<keyword evidence="3" id="KW-1185">Reference proteome</keyword>
<sequence>MDAGIAHSAAAVGHRDNRRGYAGGRNSGFTQAQGRVANRLGGGGHRSNTLKGGTVAFGLGDIGLGCELPGCVIHPQVVLKLVLRQPSESLLAVG</sequence>
<protein>
    <submittedName>
        <fullName evidence="2">Uncharacterized protein</fullName>
    </submittedName>
</protein>
<comment type="caution">
    <text evidence="2">The sequence shown here is derived from an EMBL/GenBank/DDBJ whole genome shotgun (WGS) entry which is preliminary data.</text>
</comment>
<reference evidence="2 3" key="2">
    <citation type="submission" date="2018-12" db="EMBL/GenBank/DDBJ databases">
        <title>Simiduia agarivorans gen. nov., sp. nov., a marine, agarolytic bacterium isolated from shallow coastal water from Keelung, Taiwan.</title>
        <authorList>
            <person name="Shieh W.Y."/>
        </authorList>
    </citation>
    <scope>NUCLEOTIDE SEQUENCE [LARGE SCALE GENOMIC DNA]</scope>
    <source>
        <strain evidence="2 3">GTF-13</strain>
    </source>
</reference>
<dbReference type="EMBL" id="QWEZ01000001">
    <property type="protein sequence ID" value="RRJ84391.1"/>
    <property type="molecule type" value="Genomic_DNA"/>
</dbReference>
<evidence type="ECO:0000313" key="2">
    <source>
        <dbReference type="EMBL" id="RRJ84391.1"/>
    </source>
</evidence>
<dbReference type="Proteomes" id="UP000280792">
    <property type="component" value="Unassembled WGS sequence"/>
</dbReference>
<accession>A0A3P3VNR1</accession>
<reference evidence="2 3" key="1">
    <citation type="submission" date="2018-08" db="EMBL/GenBank/DDBJ databases">
        <authorList>
            <person name="Khan S.A."/>
        </authorList>
    </citation>
    <scope>NUCLEOTIDE SEQUENCE [LARGE SCALE GENOMIC DNA]</scope>
    <source>
        <strain evidence="2 3">GTF-13</strain>
    </source>
</reference>
<organism evidence="2 3">
    <name type="scientific">Aestuariirhabdus litorea</name>
    <dbReference type="NCBI Taxonomy" id="2528527"/>
    <lineage>
        <taxon>Bacteria</taxon>
        <taxon>Pseudomonadati</taxon>
        <taxon>Pseudomonadota</taxon>
        <taxon>Gammaproteobacteria</taxon>
        <taxon>Oceanospirillales</taxon>
        <taxon>Aestuariirhabdaceae</taxon>
        <taxon>Aestuariirhabdus</taxon>
    </lineage>
</organism>
<gene>
    <name evidence="2" type="ORF">D0544_04595</name>
</gene>
<feature type="region of interest" description="Disordered" evidence="1">
    <location>
        <begin position="16"/>
        <end position="48"/>
    </location>
</feature>
<name>A0A3P3VNR1_9GAMM</name>
<evidence type="ECO:0000313" key="3">
    <source>
        <dbReference type="Proteomes" id="UP000280792"/>
    </source>
</evidence>